<reference evidence="1" key="5">
    <citation type="journal article" date="2021" name="G3 (Bethesda)">
        <title>Aegilops tauschii genome assembly Aet v5.0 features greater sequence contiguity and improved annotation.</title>
        <authorList>
            <person name="Wang L."/>
            <person name="Zhu T."/>
            <person name="Rodriguez J.C."/>
            <person name="Deal K.R."/>
            <person name="Dubcovsky J."/>
            <person name="McGuire P.E."/>
            <person name="Lux T."/>
            <person name="Spannagl M."/>
            <person name="Mayer K.F.X."/>
            <person name="Baldrich P."/>
            <person name="Meyers B.C."/>
            <person name="Huo N."/>
            <person name="Gu Y.Q."/>
            <person name="Zhou H."/>
            <person name="Devos K.M."/>
            <person name="Bennetzen J.L."/>
            <person name="Unver T."/>
            <person name="Budak H."/>
            <person name="Gulick P.J."/>
            <person name="Galiba G."/>
            <person name="Kalapos B."/>
            <person name="Nelson D.R."/>
            <person name="Li P."/>
            <person name="You F.M."/>
            <person name="Luo M.C."/>
            <person name="Dvorak J."/>
        </authorList>
    </citation>
    <scope>NUCLEOTIDE SEQUENCE [LARGE SCALE GENOMIC DNA]</scope>
    <source>
        <strain evidence="1">cv. AL8/78</strain>
    </source>
</reference>
<dbReference type="Proteomes" id="UP000015105">
    <property type="component" value="Chromosome 5D"/>
</dbReference>
<keyword evidence="2" id="KW-1185">Reference proteome</keyword>
<dbReference type="AlphaFoldDB" id="A0A453JU14"/>
<sequence>MVLKAIHFIGLHIIHLNNKYVITHMERSRYIAYLYMCSANNLPLLYIQCIHANMEKQKHLTNG</sequence>
<evidence type="ECO:0000313" key="1">
    <source>
        <dbReference type="EnsemblPlants" id="AET5Gv20190900.5"/>
    </source>
</evidence>
<protein>
    <submittedName>
        <fullName evidence="1">Uncharacterized protein</fullName>
    </submittedName>
</protein>
<accession>A0A453JU14</accession>
<name>A0A453JU14_AEGTS</name>
<evidence type="ECO:0000313" key="2">
    <source>
        <dbReference type="Proteomes" id="UP000015105"/>
    </source>
</evidence>
<reference evidence="2" key="2">
    <citation type="journal article" date="2017" name="Nat. Plants">
        <title>The Aegilops tauschii genome reveals multiple impacts of transposons.</title>
        <authorList>
            <person name="Zhao G."/>
            <person name="Zou C."/>
            <person name="Li K."/>
            <person name="Wang K."/>
            <person name="Li T."/>
            <person name="Gao L."/>
            <person name="Zhang X."/>
            <person name="Wang H."/>
            <person name="Yang Z."/>
            <person name="Liu X."/>
            <person name="Jiang W."/>
            <person name="Mao L."/>
            <person name="Kong X."/>
            <person name="Jiao Y."/>
            <person name="Jia J."/>
        </authorList>
    </citation>
    <scope>NUCLEOTIDE SEQUENCE [LARGE SCALE GENOMIC DNA]</scope>
    <source>
        <strain evidence="2">cv. AL8/78</strain>
    </source>
</reference>
<proteinExistence type="predicted"/>
<dbReference type="EnsemblPlants" id="AET5Gv20190900.5">
    <property type="protein sequence ID" value="AET5Gv20190900.5"/>
    <property type="gene ID" value="AET5Gv20190900"/>
</dbReference>
<reference evidence="2" key="1">
    <citation type="journal article" date="2014" name="Science">
        <title>Ancient hybridizations among the ancestral genomes of bread wheat.</title>
        <authorList>
            <consortium name="International Wheat Genome Sequencing Consortium,"/>
            <person name="Marcussen T."/>
            <person name="Sandve S.R."/>
            <person name="Heier L."/>
            <person name="Spannagl M."/>
            <person name="Pfeifer M."/>
            <person name="Jakobsen K.S."/>
            <person name="Wulff B.B."/>
            <person name="Steuernagel B."/>
            <person name="Mayer K.F."/>
            <person name="Olsen O.A."/>
        </authorList>
    </citation>
    <scope>NUCLEOTIDE SEQUENCE [LARGE SCALE GENOMIC DNA]</scope>
    <source>
        <strain evidence="2">cv. AL8/78</strain>
    </source>
</reference>
<reference evidence="1" key="4">
    <citation type="submission" date="2019-03" db="UniProtKB">
        <authorList>
            <consortium name="EnsemblPlants"/>
        </authorList>
    </citation>
    <scope>IDENTIFICATION</scope>
</reference>
<reference evidence="1" key="3">
    <citation type="journal article" date="2017" name="Nature">
        <title>Genome sequence of the progenitor of the wheat D genome Aegilops tauschii.</title>
        <authorList>
            <person name="Luo M.C."/>
            <person name="Gu Y.Q."/>
            <person name="Puiu D."/>
            <person name="Wang H."/>
            <person name="Twardziok S.O."/>
            <person name="Deal K.R."/>
            <person name="Huo N."/>
            <person name="Zhu T."/>
            <person name="Wang L."/>
            <person name="Wang Y."/>
            <person name="McGuire P.E."/>
            <person name="Liu S."/>
            <person name="Long H."/>
            <person name="Ramasamy R.K."/>
            <person name="Rodriguez J.C."/>
            <person name="Van S.L."/>
            <person name="Yuan L."/>
            <person name="Wang Z."/>
            <person name="Xia Z."/>
            <person name="Xiao L."/>
            <person name="Anderson O.D."/>
            <person name="Ouyang S."/>
            <person name="Liang Y."/>
            <person name="Zimin A.V."/>
            <person name="Pertea G."/>
            <person name="Qi P."/>
            <person name="Bennetzen J.L."/>
            <person name="Dai X."/>
            <person name="Dawson M.W."/>
            <person name="Muller H.G."/>
            <person name="Kugler K."/>
            <person name="Rivarola-Duarte L."/>
            <person name="Spannagl M."/>
            <person name="Mayer K.F.X."/>
            <person name="Lu F.H."/>
            <person name="Bevan M.W."/>
            <person name="Leroy P."/>
            <person name="Li P."/>
            <person name="You F.M."/>
            <person name="Sun Q."/>
            <person name="Liu Z."/>
            <person name="Lyons E."/>
            <person name="Wicker T."/>
            <person name="Salzberg S.L."/>
            <person name="Devos K.M."/>
            <person name="Dvorak J."/>
        </authorList>
    </citation>
    <scope>NUCLEOTIDE SEQUENCE [LARGE SCALE GENOMIC DNA]</scope>
    <source>
        <strain evidence="1">cv. AL8/78</strain>
    </source>
</reference>
<dbReference type="Gramene" id="AET5Gv20190900.5">
    <property type="protein sequence ID" value="AET5Gv20190900.5"/>
    <property type="gene ID" value="AET5Gv20190900"/>
</dbReference>
<organism evidence="1 2">
    <name type="scientific">Aegilops tauschii subsp. strangulata</name>
    <name type="common">Goatgrass</name>
    <dbReference type="NCBI Taxonomy" id="200361"/>
    <lineage>
        <taxon>Eukaryota</taxon>
        <taxon>Viridiplantae</taxon>
        <taxon>Streptophyta</taxon>
        <taxon>Embryophyta</taxon>
        <taxon>Tracheophyta</taxon>
        <taxon>Spermatophyta</taxon>
        <taxon>Magnoliopsida</taxon>
        <taxon>Liliopsida</taxon>
        <taxon>Poales</taxon>
        <taxon>Poaceae</taxon>
        <taxon>BOP clade</taxon>
        <taxon>Pooideae</taxon>
        <taxon>Triticodae</taxon>
        <taxon>Triticeae</taxon>
        <taxon>Triticinae</taxon>
        <taxon>Aegilops</taxon>
    </lineage>
</organism>